<protein>
    <submittedName>
        <fullName evidence="1">Uncharacterized protein</fullName>
    </submittedName>
</protein>
<keyword evidence="2" id="KW-1185">Reference proteome</keyword>
<sequence>MATPSRQAFVDIEEILKFVKITLASTKNELDSMKSKNTINEPGFVGRGARLLIIHTEAKTAGLEHFLRRLMEVNLPRKPGRTEISSEEKLSRSENHKVAYRFDLSFGYMQLGAATKDLVEILNRQIGKLKSEKKIRFKRADAARVNVESAYGKRSKSGEIFIEHG</sequence>
<dbReference type="AlphaFoldDB" id="A0A1E1KRB8"/>
<dbReference type="EMBL" id="FJUW01000020">
    <property type="protein sequence ID" value="CZT00559.1"/>
    <property type="molecule type" value="Genomic_DNA"/>
</dbReference>
<dbReference type="InParanoid" id="A0A1E1KRB8"/>
<dbReference type="Proteomes" id="UP000178129">
    <property type="component" value="Unassembled WGS sequence"/>
</dbReference>
<proteinExistence type="predicted"/>
<comment type="caution">
    <text evidence="1">The sequence shown here is derived from an EMBL/GenBank/DDBJ whole genome shotgun (WGS) entry which is preliminary data.</text>
</comment>
<organism evidence="1 2">
    <name type="scientific">Rhynchosporium graminicola</name>
    <dbReference type="NCBI Taxonomy" id="2792576"/>
    <lineage>
        <taxon>Eukaryota</taxon>
        <taxon>Fungi</taxon>
        <taxon>Dikarya</taxon>
        <taxon>Ascomycota</taxon>
        <taxon>Pezizomycotina</taxon>
        <taxon>Leotiomycetes</taxon>
        <taxon>Helotiales</taxon>
        <taxon>Ploettnerulaceae</taxon>
        <taxon>Rhynchosporium</taxon>
    </lineage>
</organism>
<gene>
    <name evidence="1" type="ORF">RCO7_14608</name>
</gene>
<reference evidence="2" key="1">
    <citation type="submission" date="2016-03" db="EMBL/GenBank/DDBJ databases">
        <authorList>
            <person name="Ploux O."/>
        </authorList>
    </citation>
    <scope>NUCLEOTIDE SEQUENCE [LARGE SCALE GENOMIC DNA]</scope>
    <source>
        <strain evidence="2">UK7</strain>
    </source>
</reference>
<name>A0A1E1KRB8_9HELO</name>
<evidence type="ECO:0000313" key="2">
    <source>
        <dbReference type="Proteomes" id="UP000178129"/>
    </source>
</evidence>
<evidence type="ECO:0000313" key="1">
    <source>
        <dbReference type="EMBL" id="CZT00559.1"/>
    </source>
</evidence>
<accession>A0A1E1KRB8</accession>